<protein>
    <submittedName>
        <fullName evidence="2">Uncharacterized protein</fullName>
    </submittedName>
</protein>
<accession>A0A5B7GN10</accession>
<keyword evidence="3" id="KW-1185">Reference proteome</keyword>
<evidence type="ECO:0000313" key="3">
    <source>
        <dbReference type="Proteomes" id="UP000324222"/>
    </source>
</evidence>
<evidence type="ECO:0000256" key="1">
    <source>
        <dbReference type="SAM" id="MobiDB-lite"/>
    </source>
</evidence>
<dbReference type="Proteomes" id="UP000324222">
    <property type="component" value="Unassembled WGS sequence"/>
</dbReference>
<proteinExistence type="predicted"/>
<evidence type="ECO:0000313" key="2">
    <source>
        <dbReference type="EMBL" id="MPC61481.1"/>
    </source>
</evidence>
<name>A0A5B7GN10_PORTR</name>
<feature type="region of interest" description="Disordered" evidence="1">
    <location>
        <begin position="1"/>
        <end position="32"/>
    </location>
</feature>
<sequence>MPGAAALAQSGEAQPPVPATQSPVSVPPNTAPNYATVVGAAGAGPTSQAGVTATLQDAVQLLLEIRAKVSV</sequence>
<comment type="caution">
    <text evidence="2">The sequence shown here is derived from an EMBL/GenBank/DDBJ whole genome shotgun (WGS) entry which is preliminary data.</text>
</comment>
<dbReference type="AlphaFoldDB" id="A0A5B7GN10"/>
<organism evidence="2 3">
    <name type="scientific">Portunus trituberculatus</name>
    <name type="common">Swimming crab</name>
    <name type="synonym">Neptunus trituberculatus</name>
    <dbReference type="NCBI Taxonomy" id="210409"/>
    <lineage>
        <taxon>Eukaryota</taxon>
        <taxon>Metazoa</taxon>
        <taxon>Ecdysozoa</taxon>
        <taxon>Arthropoda</taxon>
        <taxon>Crustacea</taxon>
        <taxon>Multicrustacea</taxon>
        <taxon>Malacostraca</taxon>
        <taxon>Eumalacostraca</taxon>
        <taxon>Eucarida</taxon>
        <taxon>Decapoda</taxon>
        <taxon>Pleocyemata</taxon>
        <taxon>Brachyura</taxon>
        <taxon>Eubrachyura</taxon>
        <taxon>Portunoidea</taxon>
        <taxon>Portunidae</taxon>
        <taxon>Portuninae</taxon>
        <taxon>Portunus</taxon>
    </lineage>
</organism>
<reference evidence="2 3" key="1">
    <citation type="submission" date="2019-05" db="EMBL/GenBank/DDBJ databases">
        <title>Another draft genome of Portunus trituberculatus and its Hox gene families provides insights of decapod evolution.</title>
        <authorList>
            <person name="Jeong J.-H."/>
            <person name="Song I."/>
            <person name="Kim S."/>
            <person name="Choi T."/>
            <person name="Kim D."/>
            <person name="Ryu S."/>
            <person name="Kim W."/>
        </authorList>
    </citation>
    <scope>NUCLEOTIDE SEQUENCE [LARGE SCALE GENOMIC DNA]</scope>
    <source>
        <tissue evidence="2">Muscle</tissue>
    </source>
</reference>
<dbReference type="EMBL" id="VSRR010018581">
    <property type="protein sequence ID" value="MPC61481.1"/>
    <property type="molecule type" value="Genomic_DNA"/>
</dbReference>
<gene>
    <name evidence="2" type="ORF">E2C01_055553</name>
</gene>